<dbReference type="Proteomes" id="UP001075354">
    <property type="component" value="Chromosome 7"/>
</dbReference>
<evidence type="ECO:0000313" key="9">
    <source>
        <dbReference type="Proteomes" id="UP001075354"/>
    </source>
</evidence>
<dbReference type="PANTHER" id="PTHR11431:SF51">
    <property type="entry name" value="FERRITIN"/>
    <property type="match status" value="1"/>
</dbReference>
<dbReference type="GO" id="GO:0006826">
    <property type="term" value="P:iron ion transport"/>
    <property type="evidence" value="ECO:0007669"/>
    <property type="project" value="InterPro"/>
</dbReference>
<dbReference type="EMBL" id="JAPTSV010000007">
    <property type="protein sequence ID" value="KAJ1526327.1"/>
    <property type="molecule type" value="Genomic_DNA"/>
</dbReference>
<dbReference type="GO" id="GO:0008199">
    <property type="term" value="F:ferric iron binding"/>
    <property type="evidence" value="ECO:0007669"/>
    <property type="project" value="InterPro"/>
</dbReference>
<keyword evidence="3 5" id="KW-0479">Metal-binding</keyword>
<evidence type="ECO:0000256" key="2">
    <source>
        <dbReference type="ARBA" id="ARBA00022434"/>
    </source>
</evidence>
<keyword evidence="9" id="KW-1185">Reference proteome</keyword>
<comment type="caution">
    <text evidence="8">The sequence shown here is derived from an EMBL/GenBank/DDBJ whole genome shotgun (WGS) entry which is preliminary data.</text>
</comment>
<dbReference type="SUPFAM" id="SSF47240">
    <property type="entry name" value="Ferritin-like"/>
    <property type="match status" value="1"/>
</dbReference>
<evidence type="ECO:0000313" key="8">
    <source>
        <dbReference type="EMBL" id="KAJ1526327.1"/>
    </source>
</evidence>
<evidence type="ECO:0000256" key="3">
    <source>
        <dbReference type="ARBA" id="ARBA00022723"/>
    </source>
</evidence>
<dbReference type="InterPro" id="IPR009040">
    <property type="entry name" value="Ferritin-like_diiron"/>
</dbReference>
<gene>
    <name evidence="8" type="ORF">ONE63_009476</name>
</gene>
<feature type="domain" description="Ferritin-like diiron" evidence="7">
    <location>
        <begin position="51"/>
        <end position="213"/>
    </location>
</feature>
<dbReference type="InterPro" id="IPR012347">
    <property type="entry name" value="Ferritin-like"/>
</dbReference>
<evidence type="ECO:0000256" key="5">
    <source>
        <dbReference type="RuleBase" id="RU361145"/>
    </source>
</evidence>
<dbReference type="CDD" id="cd01056">
    <property type="entry name" value="Euk_Ferritin"/>
    <property type="match status" value="1"/>
</dbReference>
<feature type="chain" id="PRO_5043888430" description="Ferritin" evidence="6">
    <location>
        <begin position="20"/>
        <end position="235"/>
    </location>
</feature>
<dbReference type="InterPro" id="IPR009078">
    <property type="entry name" value="Ferritin-like_SF"/>
</dbReference>
<dbReference type="InterPro" id="IPR008331">
    <property type="entry name" value="Ferritin_DPS_dom"/>
</dbReference>
<sequence length="235" mass="26333">MRVLCAFVAVAVLVGVASAEANNYCFDDVSSKCSARASGEEAAIPNCNAKYGAVEKVSEEISDYVNKHISRSFQYLLMSTHFGSYQANRPGFEKLYRVLSDEAWAASFDLIKHLTKRGGKMNFSYHQKENLADSGEAKKEVYELYELQSLARALDIQKSLAGQAFHIHHSVSGKDSKHHDPELSQFFEERFIEKHADTIRNLAGHTSDLKNLLLTSDSSLNVFLFDDYLHKKLSG</sequence>
<dbReference type="PROSITE" id="PS50905">
    <property type="entry name" value="FERRITIN_LIKE"/>
    <property type="match status" value="1"/>
</dbReference>
<evidence type="ECO:0000259" key="7">
    <source>
        <dbReference type="PROSITE" id="PS50905"/>
    </source>
</evidence>
<comment type="function">
    <text evidence="5">Stores iron in a soluble, non-toxic, readily available form. Important for iron homeostasis. Iron is taken up in the ferrous form and deposited as ferric hydroxides after oxidation.</text>
</comment>
<dbReference type="AlphaFoldDB" id="A0AAV7XPH0"/>
<dbReference type="GO" id="GO:0006879">
    <property type="term" value="P:intracellular iron ion homeostasis"/>
    <property type="evidence" value="ECO:0007669"/>
    <property type="project" value="UniProtKB-KW"/>
</dbReference>
<accession>A0AAV7XPH0</accession>
<comment type="similarity">
    <text evidence="1 5">Belongs to the ferritin family.</text>
</comment>
<dbReference type="GO" id="GO:0005737">
    <property type="term" value="C:cytoplasm"/>
    <property type="evidence" value="ECO:0007669"/>
    <property type="project" value="TreeGrafter"/>
</dbReference>
<dbReference type="PANTHER" id="PTHR11431">
    <property type="entry name" value="FERRITIN"/>
    <property type="match status" value="1"/>
</dbReference>
<keyword evidence="6" id="KW-0732">Signal</keyword>
<dbReference type="Pfam" id="PF00210">
    <property type="entry name" value="Ferritin"/>
    <property type="match status" value="1"/>
</dbReference>
<feature type="signal peptide" evidence="6">
    <location>
        <begin position="1"/>
        <end position="19"/>
    </location>
</feature>
<dbReference type="GO" id="GO:0008198">
    <property type="term" value="F:ferrous iron binding"/>
    <property type="evidence" value="ECO:0007669"/>
    <property type="project" value="TreeGrafter"/>
</dbReference>
<protein>
    <recommendedName>
        <fullName evidence="5">Ferritin</fullName>
    </recommendedName>
</protein>
<evidence type="ECO:0000256" key="6">
    <source>
        <dbReference type="SAM" id="SignalP"/>
    </source>
</evidence>
<reference evidence="8" key="1">
    <citation type="submission" date="2022-12" db="EMBL/GenBank/DDBJ databases">
        <title>Chromosome-level genome assembly of the bean flower thrips Megalurothrips usitatus.</title>
        <authorList>
            <person name="Ma L."/>
            <person name="Liu Q."/>
            <person name="Li H."/>
            <person name="Cai W."/>
        </authorList>
    </citation>
    <scope>NUCLEOTIDE SEQUENCE</scope>
    <source>
        <strain evidence="8">Cailab_2022a</strain>
    </source>
</reference>
<evidence type="ECO:0000256" key="4">
    <source>
        <dbReference type="ARBA" id="ARBA00023004"/>
    </source>
</evidence>
<keyword evidence="2 5" id="KW-0409">Iron storage</keyword>
<name>A0AAV7XPH0_9NEOP</name>
<evidence type="ECO:0000256" key="1">
    <source>
        <dbReference type="ARBA" id="ARBA00007513"/>
    </source>
</evidence>
<organism evidence="8 9">
    <name type="scientific">Megalurothrips usitatus</name>
    <name type="common">bean blossom thrips</name>
    <dbReference type="NCBI Taxonomy" id="439358"/>
    <lineage>
        <taxon>Eukaryota</taxon>
        <taxon>Metazoa</taxon>
        <taxon>Ecdysozoa</taxon>
        <taxon>Arthropoda</taxon>
        <taxon>Hexapoda</taxon>
        <taxon>Insecta</taxon>
        <taxon>Pterygota</taxon>
        <taxon>Neoptera</taxon>
        <taxon>Paraneoptera</taxon>
        <taxon>Thysanoptera</taxon>
        <taxon>Terebrantia</taxon>
        <taxon>Thripoidea</taxon>
        <taxon>Thripidae</taxon>
        <taxon>Megalurothrips</taxon>
    </lineage>
</organism>
<proteinExistence type="inferred from homology"/>
<dbReference type="Gene3D" id="1.20.1260.10">
    <property type="match status" value="1"/>
</dbReference>
<dbReference type="InterPro" id="IPR001519">
    <property type="entry name" value="Ferritin"/>
</dbReference>
<keyword evidence="4 5" id="KW-0408">Iron</keyword>